<dbReference type="RefSeq" id="WP_188665436.1">
    <property type="nucleotide sequence ID" value="NZ_BMKC01000004.1"/>
</dbReference>
<protein>
    <recommendedName>
        <fullName evidence="9">Type II secretion system protein I</fullName>
        <shortName evidence="9">T2SS minor pseudopilin I</shortName>
    </recommendedName>
</protein>
<dbReference type="PANTHER" id="PTHR38779:SF2">
    <property type="entry name" value="TYPE II SECRETION SYSTEM PROTEIN I-RELATED"/>
    <property type="match status" value="1"/>
</dbReference>
<comment type="subcellular location">
    <subcellularLocation>
        <location evidence="1 9">Cell inner membrane</location>
        <topology evidence="1 9">Single-pass membrane protein</topology>
    </subcellularLocation>
</comment>
<dbReference type="NCBIfam" id="TIGR01707">
    <property type="entry name" value="gspI"/>
    <property type="match status" value="1"/>
</dbReference>
<evidence type="ECO:0000256" key="1">
    <source>
        <dbReference type="ARBA" id="ARBA00004377"/>
    </source>
</evidence>
<evidence type="ECO:0000256" key="4">
    <source>
        <dbReference type="ARBA" id="ARBA00022481"/>
    </source>
</evidence>
<dbReference type="NCBIfam" id="TIGR02532">
    <property type="entry name" value="IV_pilin_GFxxxE"/>
    <property type="match status" value="1"/>
</dbReference>
<reference evidence="12" key="1">
    <citation type="journal article" date="2019" name="Int. J. Syst. Evol. Microbiol.">
        <title>The Global Catalogue of Microorganisms (GCM) 10K type strain sequencing project: providing services to taxonomists for standard genome sequencing and annotation.</title>
        <authorList>
            <consortium name="The Broad Institute Genomics Platform"/>
            <consortium name="The Broad Institute Genome Sequencing Center for Infectious Disease"/>
            <person name="Wu L."/>
            <person name="Ma J."/>
        </authorList>
    </citation>
    <scope>NUCLEOTIDE SEQUENCE [LARGE SCALE GENOMIC DNA]</scope>
    <source>
        <strain evidence="12">CGMCC 1.15905</strain>
    </source>
</reference>
<evidence type="ECO:0000256" key="9">
    <source>
        <dbReference type="RuleBase" id="RU368030"/>
    </source>
</evidence>
<dbReference type="SUPFAM" id="SSF54523">
    <property type="entry name" value="Pili subunits"/>
    <property type="match status" value="1"/>
</dbReference>
<evidence type="ECO:0000256" key="5">
    <source>
        <dbReference type="ARBA" id="ARBA00022519"/>
    </source>
</evidence>
<keyword evidence="3" id="KW-1003">Cell membrane</keyword>
<evidence type="ECO:0000259" key="10">
    <source>
        <dbReference type="Pfam" id="PF02501"/>
    </source>
</evidence>
<name>A0ABQ1HR60_9GAMM</name>
<evidence type="ECO:0000256" key="8">
    <source>
        <dbReference type="ARBA" id="ARBA00023136"/>
    </source>
</evidence>
<dbReference type="Pfam" id="PF02501">
    <property type="entry name" value="T2SSI"/>
    <property type="match status" value="1"/>
</dbReference>
<gene>
    <name evidence="11" type="primary">gspI</name>
    <name evidence="11" type="ORF">GCM10011521_26640</name>
</gene>
<evidence type="ECO:0000313" key="11">
    <source>
        <dbReference type="EMBL" id="GGA86875.1"/>
    </source>
</evidence>
<evidence type="ECO:0000256" key="2">
    <source>
        <dbReference type="ARBA" id="ARBA00008358"/>
    </source>
</evidence>
<organism evidence="11 12">
    <name type="scientific">Arenimonas soli</name>
    <dbReference type="NCBI Taxonomy" id="2269504"/>
    <lineage>
        <taxon>Bacteria</taxon>
        <taxon>Pseudomonadati</taxon>
        <taxon>Pseudomonadota</taxon>
        <taxon>Gammaproteobacteria</taxon>
        <taxon>Lysobacterales</taxon>
        <taxon>Lysobacteraceae</taxon>
        <taxon>Arenimonas</taxon>
    </lineage>
</organism>
<dbReference type="InterPro" id="IPR045584">
    <property type="entry name" value="Pilin-like"/>
</dbReference>
<comment type="similarity">
    <text evidence="2 9">Belongs to the GSP I family.</text>
</comment>
<dbReference type="InterPro" id="IPR010052">
    <property type="entry name" value="T2SS_protein-GspI"/>
</dbReference>
<feature type="domain" description="Type II secretion system protein GspI C-terminal" evidence="10">
    <location>
        <begin position="49"/>
        <end position="127"/>
    </location>
</feature>
<keyword evidence="4 9" id="KW-0488">Methylation</keyword>
<keyword evidence="7 9" id="KW-1133">Transmembrane helix</keyword>
<dbReference type="Gene3D" id="3.30.1300.30">
    <property type="entry name" value="GSPII I/J protein-like"/>
    <property type="match status" value="1"/>
</dbReference>
<comment type="function">
    <text evidence="9">Component of the type II secretion system required for the energy-dependent secretion of extracellular factors such as proteases and toxins from the periplasm.</text>
</comment>
<dbReference type="PANTHER" id="PTHR38779">
    <property type="entry name" value="TYPE II SECRETION SYSTEM PROTEIN I-RELATED"/>
    <property type="match status" value="1"/>
</dbReference>
<dbReference type="EMBL" id="BMKC01000004">
    <property type="protein sequence ID" value="GGA86875.1"/>
    <property type="molecule type" value="Genomic_DNA"/>
</dbReference>
<evidence type="ECO:0000313" key="12">
    <source>
        <dbReference type="Proteomes" id="UP000623419"/>
    </source>
</evidence>
<comment type="subunit">
    <text evidence="9">Type II secretion is composed of four main components: the outer membrane complex, the inner membrane complex, the cytoplasmic secretion ATPase and the periplasm-spanning pseudopilus.</text>
</comment>
<evidence type="ECO:0000256" key="3">
    <source>
        <dbReference type="ARBA" id="ARBA00022475"/>
    </source>
</evidence>
<proteinExistence type="inferred from homology"/>
<evidence type="ECO:0000256" key="6">
    <source>
        <dbReference type="ARBA" id="ARBA00022692"/>
    </source>
</evidence>
<comment type="caution">
    <text evidence="11">The sequence shown here is derived from an EMBL/GenBank/DDBJ whole genome shotgun (WGS) entry which is preliminary data.</text>
</comment>
<keyword evidence="8 9" id="KW-0472">Membrane</keyword>
<accession>A0ABQ1HR60</accession>
<dbReference type="InterPro" id="IPR003413">
    <property type="entry name" value="T2SS_GspI_C"/>
</dbReference>
<comment type="PTM">
    <text evidence="9">Cleaved by prepilin peptidase.</text>
</comment>
<feature type="transmembrane region" description="Helical" evidence="9">
    <location>
        <begin position="21"/>
        <end position="42"/>
    </location>
</feature>
<dbReference type="Pfam" id="PF07963">
    <property type="entry name" value="N_methyl"/>
    <property type="match status" value="1"/>
</dbReference>
<dbReference type="PROSITE" id="PS00409">
    <property type="entry name" value="PROKAR_NTER_METHYL"/>
    <property type="match status" value="1"/>
</dbReference>
<sequence>MPSRPRTERRHEPTGFTLLEVLVAVAIISIALLAALRAAGIATTSLQELRGRQLAVWVADNRLAEHRARGAWLPLGTTQGQEEQGGIGFAWREEVASTPNPAFRRVEIFVHASQSPEHRLAHVTGFVVNAPGPSP</sequence>
<keyword evidence="6 9" id="KW-0812">Transmembrane</keyword>
<keyword evidence="12" id="KW-1185">Reference proteome</keyword>
<dbReference type="Proteomes" id="UP000623419">
    <property type="component" value="Unassembled WGS sequence"/>
</dbReference>
<keyword evidence="5 9" id="KW-0997">Cell inner membrane</keyword>
<dbReference type="InterPro" id="IPR012902">
    <property type="entry name" value="N_methyl_site"/>
</dbReference>
<evidence type="ECO:0000256" key="7">
    <source>
        <dbReference type="ARBA" id="ARBA00022989"/>
    </source>
</evidence>